<organism evidence="2 3">
    <name type="scientific">Thalassospira lucentensis</name>
    <dbReference type="NCBI Taxonomy" id="168935"/>
    <lineage>
        <taxon>Bacteria</taxon>
        <taxon>Pseudomonadati</taxon>
        <taxon>Pseudomonadota</taxon>
        <taxon>Alphaproteobacteria</taxon>
        <taxon>Rhodospirillales</taxon>
        <taxon>Thalassospiraceae</taxon>
        <taxon>Thalassospira</taxon>
    </lineage>
</organism>
<protein>
    <submittedName>
        <fullName evidence="2">S-formylglutathione hydrolase</fullName>
    </submittedName>
</protein>
<sequence length="55" mass="5823">KSVWKAWDSSELMKSATAPDAQTPALVDQGDADGFLADQLKPEVLEAAAKSSSYP</sequence>
<dbReference type="Gene3D" id="3.40.50.1820">
    <property type="entry name" value="alpha/beta hydrolase"/>
    <property type="match status" value="1"/>
</dbReference>
<dbReference type="AlphaFoldDB" id="A0A3D5NDN7"/>
<dbReference type="EMBL" id="DPOP01000156">
    <property type="protein sequence ID" value="HCW69477.1"/>
    <property type="molecule type" value="Genomic_DNA"/>
</dbReference>
<keyword evidence="2" id="KW-0378">Hydrolase</keyword>
<dbReference type="InterPro" id="IPR029058">
    <property type="entry name" value="AB_hydrolase_fold"/>
</dbReference>
<feature type="non-terminal residue" evidence="2">
    <location>
        <position position="1"/>
    </location>
</feature>
<gene>
    <name evidence="2" type="ORF">DHR80_20200</name>
</gene>
<dbReference type="GO" id="GO:0016787">
    <property type="term" value="F:hydrolase activity"/>
    <property type="evidence" value="ECO:0007669"/>
    <property type="project" value="UniProtKB-KW"/>
</dbReference>
<accession>A0A3D5NDN7</accession>
<evidence type="ECO:0000256" key="1">
    <source>
        <dbReference type="SAM" id="MobiDB-lite"/>
    </source>
</evidence>
<comment type="caution">
    <text evidence="2">The sequence shown here is derived from an EMBL/GenBank/DDBJ whole genome shotgun (WGS) entry which is preliminary data.</text>
</comment>
<feature type="region of interest" description="Disordered" evidence="1">
    <location>
        <begin position="1"/>
        <end position="20"/>
    </location>
</feature>
<evidence type="ECO:0000313" key="3">
    <source>
        <dbReference type="Proteomes" id="UP000264179"/>
    </source>
</evidence>
<proteinExistence type="predicted"/>
<name>A0A3D5NDN7_9PROT</name>
<feature type="non-terminal residue" evidence="2">
    <location>
        <position position="55"/>
    </location>
</feature>
<evidence type="ECO:0000313" key="2">
    <source>
        <dbReference type="EMBL" id="HCW69477.1"/>
    </source>
</evidence>
<dbReference type="Proteomes" id="UP000264179">
    <property type="component" value="Unassembled WGS sequence"/>
</dbReference>
<reference evidence="2 3" key="1">
    <citation type="journal article" date="2018" name="Nat. Biotechnol.">
        <title>A standardized bacterial taxonomy based on genome phylogeny substantially revises the tree of life.</title>
        <authorList>
            <person name="Parks D.H."/>
            <person name="Chuvochina M."/>
            <person name="Waite D.W."/>
            <person name="Rinke C."/>
            <person name="Skarshewski A."/>
            <person name="Chaumeil P.A."/>
            <person name="Hugenholtz P."/>
        </authorList>
    </citation>
    <scope>NUCLEOTIDE SEQUENCE [LARGE SCALE GENOMIC DNA]</scope>
    <source>
        <strain evidence="2">UBA9881</strain>
    </source>
</reference>